<feature type="binding site" evidence="6">
    <location>
        <position position="322"/>
    </location>
    <ligand>
        <name>[4Fe-4S] cluster</name>
        <dbReference type="ChEBI" id="CHEBI:49883"/>
        <note>4Fe-4S-S-AdoMet</note>
    </ligand>
</feature>
<feature type="domain" description="Radical SAM core" evidence="7">
    <location>
        <begin position="304"/>
        <end position="573"/>
    </location>
</feature>
<dbReference type="Gene3D" id="3.80.30.20">
    <property type="entry name" value="tm_1862 like domain"/>
    <property type="match status" value="1"/>
</dbReference>
<keyword evidence="3 6" id="KW-0479">Metal-binding</keyword>
<organism evidence="8 9">
    <name type="scientific">Candidatus Schekmanbacteria bacterium RBG_16_38_10</name>
    <dbReference type="NCBI Taxonomy" id="1817879"/>
    <lineage>
        <taxon>Bacteria</taxon>
        <taxon>Candidatus Schekmaniibacteriota</taxon>
    </lineage>
</organism>
<name>A0A1F7RZZ8_9BACT</name>
<dbReference type="Pfam" id="PF04055">
    <property type="entry name" value="Radical_SAM"/>
    <property type="match status" value="1"/>
</dbReference>
<dbReference type="PANTHER" id="PTHR32331">
    <property type="entry name" value="UPF0313 PROTEIN YGIQ"/>
    <property type="match status" value="1"/>
</dbReference>
<dbReference type="SMART" id="SM00729">
    <property type="entry name" value="Elp3"/>
    <property type="match status" value="1"/>
</dbReference>
<dbReference type="Pfam" id="PF08497">
    <property type="entry name" value="Radical_SAM_N"/>
    <property type="match status" value="1"/>
</dbReference>
<keyword evidence="5 6" id="KW-0411">Iron-sulfur</keyword>
<dbReference type="HAMAP" id="MF_01251">
    <property type="entry name" value="UPF0313"/>
    <property type="match status" value="1"/>
</dbReference>
<dbReference type="AlphaFoldDB" id="A0A1F7RZZ8"/>
<keyword evidence="4 6" id="KW-0408">Iron</keyword>
<evidence type="ECO:0000313" key="8">
    <source>
        <dbReference type="EMBL" id="OGL46628.1"/>
    </source>
</evidence>
<dbReference type="GO" id="GO:0051539">
    <property type="term" value="F:4 iron, 4 sulfur cluster binding"/>
    <property type="evidence" value="ECO:0007669"/>
    <property type="project" value="UniProtKB-KW"/>
</dbReference>
<dbReference type="SUPFAM" id="SSF102114">
    <property type="entry name" value="Radical SAM enzymes"/>
    <property type="match status" value="1"/>
</dbReference>
<dbReference type="SFLD" id="SFLDS00029">
    <property type="entry name" value="Radical_SAM"/>
    <property type="match status" value="1"/>
</dbReference>
<dbReference type="InterPro" id="IPR020612">
    <property type="entry name" value="Methylthiotransferase_CS"/>
</dbReference>
<dbReference type="InterPro" id="IPR013704">
    <property type="entry name" value="UPF0313_N"/>
</dbReference>
<evidence type="ECO:0000259" key="7">
    <source>
        <dbReference type="PROSITE" id="PS51918"/>
    </source>
</evidence>
<evidence type="ECO:0000256" key="2">
    <source>
        <dbReference type="ARBA" id="ARBA00022691"/>
    </source>
</evidence>
<dbReference type="PROSITE" id="PS01278">
    <property type="entry name" value="MTTASE_RADICAL"/>
    <property type="match status" value="1"/>
</dbReference>
<dbReference type="Proteomes" id="UP000178797">
    <property type="component" value="Unassembled WGS sequence"/>
</dbReference>
<sequence length="573" mass="65099">MSRSAFLPATKKEMAERGWDYVDVVLVTGDAYVDHPSFGVALIGRWLEAHGFRVAILSQPRYHNPEDFKRFGRPRLFFGITAGNVDSIVSNYTGNAKVRDFDDYSPQGNPYFGDEKSRASRRRPDRACISYSIFARAAYKNIPVVLGGLEASLRRFVHYDYQQEKLRTSILTDSKADLLVYGMGERASLEIAKRLERGKELRGIAGTCERISDKEIKERIFQKPALELPSWQDIENDIRKFMDAELHVDKHARALSHTPILQHQQAMWVIQNKPAEPLKASELDDIYSLPFIRAPHPQAGDVPAYRMIRHSVTIVRGCSGNCSFCAIARHQGPVIISRSHESVLKEVKEITMMPDFKGTISDLGGPTANLYGTSCANSSSCTKHDCLYPRVCNYLRVDENAFAVLLEKVSRIKGLKHVFVSSGLHMELLLRTPRLLEKLLNKHIPGVMKIAPEHTEAEVLRLMHKQSGEILSRFLKICKEIALRHGKKIYFSPYFISAHPGSTLNDMKALAEKIKRMGLSVRFFQDFTPTPGTLSTAMYITGLHRDNLKPIYVPHRAGERREQRMMLEKMMRK</sequence>
<dbReference type="GO" id="GO:0005506">
    <property type="term" value="F:iron ion binding"/>
    <property type="evidence" value="ECO:0007669"/>
    <property type="project" value="UniProtKB-UniRule"/>
</dbReference>
<keyword evidence="2 6" id="KW-0949">S-adenosyl-L-methionine</keyword>
<dbReference type="InterPro" id="IPR023404">
    <property type="entry name" value="rSAM_horseshoe"/>
</dbReference>
<reference evidence="8 9" key="1">
    <citation type="journal article" date="2016" name="Nat. Commun.">
        <title>Thousands of microbial genomes shed light on interconnected biogeochemical processes in an aquifer system.</title>
        <authorList>
            <person name="Anantharaman K."/>
            <person name="Brown C.T."/>
            <person name="Hug L.A."/>
            <person name="Sharon I."/>
            <person name="Castelle C.J."/>
            <person name="Probst A.J."/>
            <person name="Thomas B.C."/>
            <person name="Singh A."/>
            <person name="Wilkins M.J."/>
            <person name="Karaoz U."/>
            <person name="Brodie E.L."/>
            <person name="Williams K.H."/>
            <person name="Hubbard S.S."/>
            <person name="Banfield J.F."/>
        </authorList>
    </citation>
    <scope>NUCLEOTIDE SEQUENCE [LARGE SCALE GENOMIC DNA]</scope>
</reference>
<evidence type="ECO:0000256" key="4">
    <source>
        <dbReference type="ARBA" id="ARBA00023004"/>
    </source>
</evidence>
<dbReference type="InterPro" id="IPR058240">
    <property type="entry name" value="rSAM_sf"/>
</dbReference>
<protein>
    <submittedName>
        <fullName evidence="8">YgiQ family radical SAM protein</fullName>
    </submittedName>
</protein>
<gene>
    <name evidence="8" type="ORF">A2W05_07005</name>
</gene>
<dbReference type="PROSITE" id="PS51918">
    <property type="entry name" value="RADICAL_SAM"/>
    <property type="match status" value="1"/>
</dbReference>
<dbReference type="InterPro" id="IPR006638">
    <property type="entry name" value="Elp3/MiaA/NifB-like_rSAM"/>
</dbReference>
<proteinExistence type="inferred from homology"/>
<evidence type="ECO:0000256" key="1">
    <source>
        <dbReference type="ARBA" id="ARBA00022485"/>
    </source>
</evidence>
<dbReference type="InterPro" id="IPR022946">
    <property type="entry name" value="UPF0313"/>
</dbReference>
<evidence type="ECO:0000256" key="5">
    <source>
        <dbReference type="ARBA" id="ARBA00023014"/>
    </source>
</evidence>
<dbReference type="InterPro" id="IPR007197">
    <property type="entry name" value="rSAM"/>
</dbReference>
<comment type="caution">
    <text evidence="8">The sequence shown here is derived from an EMBL/GenBank/DDBJ whole genome shotgun (WGS) entry which is preliminary data.</text>
</comment>
<evidence type="ECO:0000256" key="3">
    <source>
        <dbReference type="ARBA" id="ARBA00022723"/>
    </source>
</evidence>
<keyword evidence="1 6" id="KW-0004">4Fe-4S</keyword>
<evidence type="ECO:0000313" key="9">
    <source>
        <dbReference type="Proteomes" id="UP000178797"/>
    </source>
</evidence>
<dbReference type="PANTHER" id="PTHR32331:SF0">
    <property type="entry name" value="UPF0313 PROTEIN YGIQ"/>
    <property type="match status" value="1"/>
</dbReference>
<accession>A0A1F7RZZ8</accession>
<comment type="similarity">
    <text evidence="6">Belongs to the UPF0313 family.</text>
</comment>
<comment type="cofactor">
    <cofactor evidence="6">
        <name>[4Fe-4S] cluster</name>
        <dbReference type="ChEBI" id="CHEBI:49883"/>
    </cofactor>
    <text evidence="6">Binds 1 [4Fe-4S] cluster. The cluster is coordinated with 3 cysteines and an exchangeable S-adenosyl-L-methionine.</text>
</comment>
<dbReference type="NCBIfam" id="TIGR03904">
    <property type="entry name" value="SAM_YgiQ"/>
    <property type="match status" value="1"/>
</dbReference>
<dbReference type="SFLD" id="SFLDG01082">
    <property type="entry name" value="B12-binding_domain_containing"/>
    <property type="match status" value="1"/>
</dbReference>
<feature type="binding site" evidence="6">
    <location>
        <position position="325"/>
    </location>
    <ligand>
        <name>[4Fe-4S] cluster</name>
        <dbReference type="ChEBI" id="CHEBI:49883"/>
        <note>4Fe-4S-S-AdoMet</note>
    </ligand>
</feature>
<dbReference type="SFLD" id="SFLDG01069">
    <property type="entry name" value="UPF0313"/>
    <property type="match status" value="1"/>
</dbReference>
<dbReference type="GO" id="GO:0003824">
    <property type="term" value="F:catalytic activity"/>
    <property type="evidence" value="ECO:0007669"/>
    <property type="project" value="InterPro"/>
</dbReference>
<feature type="binding site" evidence="6">
    <location>
        <position position="318"/>
    </location>
    <ligand>
        <name>[4Fe-4S] cluster</name>
        <dbReference type="ChEBI" id="CHEBI:49883"/>
        <note>4Fe-4S-S-AdoMet</note>
    </ligand>
</feature>
<dbReference type="EMBL" id="MGDE01000081">
    <property type="protein sequence ID" value="OGL46628.1"/>
    <property type="molecule type" value="Genomic_DNA"/>
</dbReference>
<evidence type="ECO:0000256" key="6">
    <source>
        <dbReference type="HAMAP-Rule" id="MF_01251"/>
    </source>
</evidence>